<organism evidence="2 3">
    <name type="scientific">Streptomyces cynarae</name>
    <dbReference type="NCBI Taxonomy" id="2981134"/>
    <lineage>
        <taxon>Bacteria</taxon>
        <taxon>Bacillati</taxon>
        <taxon>Actinomycetota</taxon>
        <taxon>Actinomycetes</taxon>
        <taxon>Kitasatosporales</taxon>
        <taxon>Streptomycetaceae</taxon>
        <taxon>Streptomyces</taxon>
    </lineage>
</organism>
<feature type="domain" description="Carboxymuconolactone decarboxylase-like" evidence="1">
    <location>
        <begin position="42"/>
        <end position="107"/>
    </location>
</feature>
<proteinExistence type="predicted"/>
<evidence type="ECO:0000313" key="2">
    <source>
        <dbReference type="EMBL" id="UXY17665.1"/>
    </source>
</evidence>
<dbReference type="Gene3D" id="1.20.1290.10">
    <property type="entry name" value="AhpD-like"/>
    <property type="match status" value="1"/>
</dbReference>
<dbReference type="EMBL" id="CP106793">
    <property type="protein sequence ID" value="UXY17665.1"/>
    <property type="molecule type" value="Genomic_DNA"/>
</dbReference>
<sequence>MSRLNVLSPDDVPDGTKRILDNVGAQLGFVPNMFATLASNPTVLEAVTTLQSTLGRVLDAKTRHTIALAVSQANGCDYCLAIHTYVSSELGGMSSDDIDLARAGSSIDPKRAAVARFAQQVVASRGQVSDADLAAVRGAGYTDPQILAIVTVAVQVLLTNFINNVNQTDINIPAVNSAGTPG</sequence>
<dbReference type="GO" id="GO:0004601">
    <property type="term" value="F:peroxidase activity"/>
    <property type="evidence" value="ECO:0007669"/>
    <property type="project" value="UniProtKB-KW"/>
</dbReference>
<accession>A0ABY6DTG3</accession>
<keyword evidence="3" id="KW-1185">Reference proteome</keyword>
<dbReference type="NCBIfam" id="TIGR00778">
    <property type="entry name" value="ahpD_dom"/>
    <property type="match status" value="1"/>
</dbReference>
<name>A0ABY6DTG3_9ACTN</name>
<evidence type="ECO:0000259" key="1">
    <source>
        <dbReference type="Pfam" id="PF02627"/>
    </source>
</evidence>
<dbReference type="InterPro" id="IPR010195">
    <property type="entry name" value="Uncharacterised_peroxidase-rel"/>
</dbReference>
<dbReference type="NCBIfam" id="TIGR01926">
    <property type="entry name" value="peroxid_rel"/>
    <property type="match status" value="1"/>
</dbReference>
<gene>
    <name evidence="2" type="ORF">N8I84_02025</name>
</gene>
<reference evidence="2" key="1">
    <citation type="submission" date="2022-10" db="EMBL/GenBank/DDBJ databases">
        <authorList>
            <person name="Mo P."/>
        </authorList>
    </citation>
    <scope>NUCLEOTIDE SEQUENCE</scope>
    <source>
        <strain evidence="2">HUAS 13-4</strain>
    </source>
</reference>
<dbReference type="PANTHER" id="PTHR35446:SF3">
    <property type="entry name" value="CMD DOMAIN-CONTAINING PROTEIN"/>
    <property type="match status" value="1"/>
</dbReference>
<dbReference type="PANTHER" id="PTHR35446">
    <property type="entry name" value="SI:CH211-175M2.5"/>
    <property type="match status" value="1"/>
</dbReference>
<evidence type="ECO:0000313" key="3">
    <source>
        <dbReference type="Proteomes" id="UP001061298"/>
    </source>
</evidence>
<dbReference type="Pfam" id="PF02627">
    <property type="entry name" value="CMD"/>
    <property type="match status" value="1"/>
</dbReference>
<protein>
    <submittedName>
        <fullName evidence="2">Peroxidase-related enzyme</fullName>
    </submittedName>
</protein>
<keyword evidence="2" id="KW-0560">Oxidoreductase</keyword>
<dbReference type="InterPro" id="IPR003779">
    <property type="entry name" value="CMD-like"/>
</dbReference>
<keyword evidence="2" id="KW-0575">Peroxidase</keyword>
<dbReference type="SUPFAM" id="SSF69118">
    <property type="entry name" value="AhpD-like"/>
    <property type="match status" value="1"/>
</dbReference>
<dbReference type="RefSeq" id="WP_263227680.1">
    <property type="nucleotide sequence ID" value="NZ_CP106793.1"/>
</dbReference>
<dbReference type="InterPro" id="IPR004675">
    <property type="entry name" value="AhpD_core"/>
</dbReference>
<dbReference type="InterPro" id="IPR029032">
    <property type="entry name" value="AhpD-like"/>
</dbReference>
<dbReference type="Proteomes" id="UP001061298">
    <property type="component" value="Chromosome"/>
</dbReference>